<evidence type="ECO:0000313" key="2">
    <source>
        <dbReference type="EMBL" id="QBE97639.1"/>
    </source>
</evidence>
<keyword evidence="1" id="KW-1133">Transmembrane helix</keyword>
<gene>
    <name evidence="3" type="ORF">E5259_16940</name>
    <name evidence="2" type="ORF">PMF13cell1_03202</name>
</gene>
<feature type="transmembrane region" description="Helical" evidence="1">
    <location>
        <begin position="164"/>
        <end position="183"/>
    </location>
</feature>
<feature type="transmembrane region" description="Helical" evidence="1">
    <location>
        <begin position="189"/>
        <end position="207"/>
    </location>
</feature>
<dbReference type="Proteomes" id="UP000515789">
    <property type="component" value="Chromosome"/>
</dbReference>
<organism evidence="2 4">
    <name type="scientific">Blautia producta</name>
    <dbReference type="NCBI Taxonomy" id="33035"/>
    <lineage>
        <taxon>Bacteria</taxon>
        <taxon>Bacillati</taxon>
        <taxon>Bacillota</taxon>
        <taxon>Clostridia</taxon>
        <taxon>Lachnospirales</taxon>
        <taxon>Lachnospiraceae</taxon>
        <taxon>Blautia</taxon>
    </lineage>
</organism>
<dbReference type="InterPro" id="IPR032479">
    <property type="entry name" value="DUF5058"/>
</dbReference>
<protein>
    <submittedName>
        <fullName evidence="3">DUF5058 family protein</fullName>
    </submittedName>
</protein>
<dbReference type="Pfam" id="PF16481">
    <property type="entry name" value="DUF5058"/>
    <property type="match status" value="1"/>
</dbReference>
<evidence type="ECO:0000313" key="4">
    <source>
        <dbReference type="Proteomes" id="UP000289794"/>
    </source>
</evidence>
<proteinExistence type="predicted"/>
<dbReference type="EMBL" id="CP039126">
    <property type="protein sequence ID" value="QMW79147.1"/>
    <property type="molecule type" value="Genomic_DNA"/>
</dbReference>
<dbReference type="EMBL" id="CP035945">
    <property type="protein sequence ID" value="QBE97639.1"/>
    <property type="molecule type" value="Genomic_DNA"/>
</dbReference>
<name>A0A4P6LZF4_9FIRM</name>
<keyword evidence="1" id="KW-0812">Transmembrane</keyword>
<feature type="transmembrane region" description="Helical" evidence="1">
    <location>
        <begin position="12"/>
        <end position="35"/>
    </location>
</feature>
<dbReference type="Proteomes" id="UP000289794">
    <property type="component" value="Chromosome"/>
</dbReference>
<accession>A0A4P6LZF4</accession>
<evidence type="ECO:0000313" key="5">
    <source>
        <dbReference type="Proteomes" id="UP000515789"/>
    </source>
</evidence>
<feature type="transmembrane region" description="Helical" evidence="1">
    <location>
        <begin position="122"/>
        <end position="143"/>
    </location>
</feature>
<dbReference type="RefSeq" id="WP_018596786.1">
    <property type="nucleotide sequence ID" value="NZ_AP031416.1"/>
</dbReference>
<dbReference type="GeneID" id="75051730"/>
<evidence type="ECO:0000313" key="3">
    <source>
        <dbReference type="EMBL" id="QMW79147.1"/>
    </source>
</evidence>
<dbReference type="AlphaFoldDB" id="A0A4P6LZF4"/>
<feature type="transmembrane region" description="Helical" evidence="1">
    <location>
        <begin position="214"/>
        <end position="238"/>
    </location>
</feature>
<evidence type="ECO:0000256" key="1">
    <source>
        <dbReference type="SAM" id="Phobius"/>
    </source>
</evidence>
<dbReference type="KEGG" id="bpro:PMF13cell1_03202"/>
<keyword evidence="1" id="KW-0472">Membrane</keyword>
<feature type="transmembrane region" description="Helical" evidence="1">
    <location>
        <begin position="56"/>
        <end position="77"/>
    </location>
</feature>
<reference evidence="3 5" key="2">
    <citation type="submission" date="2019-04" db="EMBL/GenBank/DDBJ databases">
        <authorList>
            <person name="Schori C."/>
            <person name="Ahrens C."/>
        </authorList>
    </citation>
    <scope>NUCLEOTIDE SEQUENCE [LARGE SCALE GENOMIC DNA]</scope>
    <source>
        <strain evidence="3 5">DSM 2950</strain>
    </source>
</reference>
<reference evidence="2 4" key="1">
    <citation type="submission" date="2019-01" db="EMBL/GenBank/DDBJ databases">
        <title>PMF-metabolizing Aryl O-demethylase.</title>
        <authorList>
            <person name="Kim M."/>
        </authorList>
    </citation>
    <scope>NUCLEOTIDE SEQUENCE [LARGE SCALE GENOMIC DNA]</scope>
    <source>
        <strain evidence="2 4">PMF1</strain>
    </source>
</reference>
<sequence>MNYFDVANSRLLYILVGIGLLYISGLVLVFMRKAWRRALELGITQKTILEVVKSSAVFTVIPSISVIIGLFSLSAVLGVPWSWFRLSVVGAVSYELTAAEMVSDALGFQSAGAMAAANNYEVFGAIMFVTSICILAGMITNIFCAKKIQVSMTRYRKSKGAWGAVFNFSFAAALVAAFIPYIILGGPVGIVVLIVSACVSAVMFYIVGKYKIQWLGSFIMSAALLMGMAAAVCTVNILG</sequence>